<keyword evidence="3" id="KW-1003">Cell membrane</keyword>
<dbReference type="Proteomes" id="UP000753724">
    <property type="component" value="Unassembled WGS sequence"/>
</dbReference>
<feature type="domain" description="Multidrug resistance protein MdtA-like barrel-sandwich hybrid" evidence="8">
    <location>
        <begin position="136"/>
        <end position="278"/>
    </location>
</feature>
<dbReference type="InterPro" id="IPR058624">
    <property type="entry name" value="MdtA-like_HH"/>
</dbReference>
<evidence type="ECO:0000256" key="3">
    <source>
        <dbReference type="ARBA" id="ARBA00022475"/>
    </source>
</evidence>
<dbReference type="Gene3D" id="2.40.50.100">
    <property type="match status" value="1"/>
</dbReference>
<evidence type="ECO:0000259" key="7">
    <source>
        <dbReference type="Pfam" id="PF25876"/>
    </source>
</evidence>
<evidence type="ECO:0000313" key="12">
    <source>
        <dbReference type="Proteomes" id="UP000753724"/>
    </source>
</evidence>
<dbReference type="Pfam" id="PF25876">
    <property type="entry name" value="HH_MFP_RND"/>
    <property type="match status" value="1"/>
</dbReference>
<keyword evidence="12" id="KW-1185">Reference proteome</keyword>
<feature type="domain" description="YknX-like C-terminal permuted SH3-like" evidence="10">
    <location>
        <begin position="372"/>
        <end position="438"/>
    </location>
</feature>
<reference evidence="12" key="1">
    <citation type="submission" date="2020-01" db="EMBL/GenBank/DDBJ databases">
        <title>Sphingomonas sp. strain CSW-10.</title>
        <authorList>
            <person name="Chen W.-M."/>
        </authorList>
    </citation>
    <scope>NUCLEOTIDE SEQUENCE [LARGE SCALE GENOMIC DNA]</scope>
    <source>
        <strain evidence="12">FSY-8</strain>
    </source>
</reference>
<evidence type="ECO:0000259" key="9">
    <source>
        <dbReference type="Pfam" id="PF25944"/>
    </source>
</evidence>
<evidence type="ECO:0000256" key="4">
    <source>
        <dbReference type="ARBA" id="ARBA00022519"/>
    </source>
</evidence>
<feature type="domain" description="Multidrug resistance protein MdtA-like beta-barrel" evidence="9">
    <location>
        <begin position="282"/>
        <end position="366"/>
    </location>
</feature>
<dbReference type="Gene3D" id="2.40.30.170">
    <property type="match status" value="1"/>
</dbReference>
<keyword evidence="5" id="KW-0472">Membrane</keyword>
<dbReference type="EMBL" id="JAAAPO010000001">
    <property type="protein sequence ID" value="NBC35174.1"/>
    <property type="molecule type" value="Genomic_DNA"/>
</dbReference>
<keyword evidence="4" id="KW-0997">Cell inner membrane</keyword>
<comment type="caution">
    <text evidence="11">The sequence shown here is derived from an EMBL/GenBank/DDBJ whole genome shotgun (WGS) entry which is preliminary data.</text>
</comment>
<sequence length="450" mass="46827">MRIAGPYCYGPIQIINICGLSATPPPDTSTISHRQPCGAPFCRFSSRLCRVLSGDILVSTPADHTATDRPRSRWTTYGLVLAGLVATGGLAKYVASSSGQKSMGGRPAAAVGVARVDLADVPVQVAALGTVTPVDSATVRTQLSGNVTAVLFAEGQIVQQGQVIAQIDPRPYRLALAQAQGTLARDMAQLESARADLRRYETLAGQDSIARQQVDTQRASVKQLEGTVAYDRAAVGTAQLNLQYTAVKAPFTGRIGLKQVSVGTYATPSDTNGIAVITRVDPIDVAFSVPQGTLAAIRQKPQGGAGLPVTALDQDGKTTLASGSFRTLDNQIDTTTGTVKAKARFTGASDRLFPNAFVNIRMQVDTLRQVPVVPVSAVRHGAPGDFVFVVRPDNTVKLTVVKTGPSDGTRTAILSGLTRGATVVAEGADGLDDGSKVSLPGAKPAAKAGQ</sequence>
<dbReference type="SUPFAM" id="SSF111369">
    <property type="entry name" value="HlyD-like secretion proteins"/>
    <property type="match status" value="1"/>
</dbReference>
<evidence type="ECO:0000256" key="5">
    <source>
        <dbReference type="ARBA" id="ARBA00023136"/>
    </source>
</evidence>
<feature type="region of interest" description="Disordered" evidence="6">
    <location>
        <begin position="428"/>
        <end position="450"/>
    </location>
</feature>
<evidence type="ECO:0000259" key="8">
    <source>
        <dbReference type="Pfam" id="PF25917"/>
    </source>
</evidence>
<dbReference type="PANTHER" id="PTHR30469:SF12">
    <property type="entry name" value="MULTIDRUG RESISTANCE PROTEIN MDTA"/>
    <property type="match status" value="1"/>
</dbReference>
<dbReference type="PANTHER" id="PTHR30469">
    <property type="entry name" value="MULTIDRUG RESISTANCE PROTEIN MDTA"/>
    <property type="match status" value="1"/>
</dbReference>
<dbReference type="InterPro" id="IPR058625">
    <property type="entry name" value="MdtA-like_BSH"/>
</dbReference>
<dbReference type="NCBIfam" id="TIGR01730">
    <property type="entry name" value="RND_mfp"/>
    <property type="match status" value="1"/>
</dbReference>
<evidence type="ECO:0000256" key="6">
    <source>
        <dbReference type="SAM" id="MobiDB-lite"/>
    </source>
</evidence>
<protein>
    <submittedName>
        <fullName evidence="11">Efflux RND transporter periplasmic adaptor subunit</fullName>
    </submittedName>
</protein>
<accession>A0ABW9X9G2</accession>
<dbReference type="InterPro" id="IPR006143">
    <property type="entry name" value="RND_pump_MFP"/>
</dbReference>
<gene>
    <name evidence="11" type="ORF">GTZ99_01215</name>
</gene>
<comment type="subcellular location">
    <subcellularLocation>
        <location evidence="1">Cell membrane</location>
    </subcellularLocation>
</comment>
<name>A0ABW9X9G2_9SPHN</name>
<dbReference type="Pfam" id="PF25917">
    <property type="entry name" value="BSH_RND"/>
    <property type="match status" value="1"/>
</dbReference>
<dbReference type="InterPro" id="IPR058626">
    <property type="entry name" value="MdtA-like_b-barrel"/>
</dbReference>
<dbReference type="Gene3D" id="1.10.287.470">
    <property type="entry name" value="Helix hairpin bin"/>
    <property type="match status" value="1"/>
</dbReference>
<evidence type="ECO:0000313" key="11">
    <source>
        <dbReference type="EMBL" id="NBC35174.1"/>
    </source>
</evidence>
<dbReference type="Gene3D" id="2.40.420.20">
    <property type="match status" value="1"/>
</dbReference>
<organism evidence="11 12">
    <name type="scientific">Novosphingobium ovatum</name>
    <dbReference type="NCBI Taxonomy" id="1908523"/>
    <lineage>
        <taxon>Bacteria</taxon>
        <taxon>Pseudomonadati</taxon>
        <taxon>Pseudomonadota</taxon>
        <taxon>Alphaproteobacteria</taxon>
        <taxon>Sphingomonadales</taxon>
        <taxon>Sphingomonadaceae</taxon>
        <taxon>Novosphingobium</taxon>
    </lineage>
</organism>
<dbReference type="Pfam" id="PF25989">
    <property type="entry name" value="YknX_C"/>
    <property type="match status" value="1"/>
</dbReference>
<proteinExistence type="inferred from homology"/>
<evidence type="ECO:0000256" key="1">
    <source>
        <dbReference type="ARBA" id="ARBA00004236"/>
    </source>
</evidence>
<evidence type="ECO:0000256" key="2">
    <source>
        <dbReference type="ARBA" id="ARBA00009477"/>
    </source>
</evidence>
<dbReference type="Pfam" id="PF25944">
    <property type="entry name" value="Beta-barrel_RND"/>
    <property type="match status" value="1"/>
</dbReference>
<evidence type="ECO:0000259" key="10">
    <source>
        <dbReference type="Pfam" id="PF25989"/>
    </source>
</evidence>
<feature type="domain" description="Multidrug resistance protein MdtA-like alpha-helical hairpin" evidence="7">
    <location>
        <begin position="176"/>
        <end position="245"/>
    </location>
</feature>
<dbReference type="InterPro" id="IPR058637">
    <property type="entry name" value="YknX-like_C"/>
</dbReference>
<comment type="similarity">
    <text evidence="2">Belongs to the membrane fusion protein (MFP) (TC 8.A.1) family.</text>
</comment>